<name>A0AA38CKZ1_TAXCH</name>
<keyword evidence="2" id="KW-1185">Reference proteome</keyword>
<accession>A0AA38CKZ1</accession>
<feature type="non-terminal residue" evidence="1">
    <location>
        <position position="1"/>
    </location>
</feature>
<proteinExistence type="predicted"/>
<dbReference type="Proteomes" id="UP000824469">
    <property type="component" value="Unassembled WGS sequence"/>
</dbReference>
<feature type="non-terminal residue" evidence="1">
    <location>
        <position position="106"/>
    </location>
</feature>
<evidence type="ECO:0000313" key="2">
    <source>
        <dbReference type="Proteomes" id="UP000824469"/>
    </source>
</evidence>
<gene>
    <name evidence="1" type="ORF">KI387_013339</name>
</gene>
<organism evidence="1 2">
    <name type="scientific">Taxus chinensis</name>
    <name type="common">Chinese yew</name>
    <name type="synonym">Taxus wallichiana var. chinensis</name>
    <dbReference type="NCBI Taxonomy" id="29808"/>
    <lineage>
        <taxon>Eukaryota</taxon>
        <taxon>Viridiplantae</taxon>
        <taxon>Streptophyta</taxon>
        <taxon>Embryophyta</taxon>
        <taxon>Tracheophyta</taxon>
        <taxon>Spermatophyta</taxon>
        <taxon>Pinopsida</taxon>
        <taxon>Pinidae</taxon>
        <taxon>Conifers II</taxon>
        <taxon>Cupressales</taxon>
        <taxon>Taxaceae</taxon>
        <taxon>Taxus</taxon>
    </lineage>
</organism>
<sequence>AWITDGQVYFTIILFNIIETDSVSNILMQVYPFWQMTYNGKSIPLPFNMDIFKWSEETRQIIDTAHLPDGVKFYNIFGTTYETPFSVCYGTETSPIGDLQEICNSK</sequence>
<dbReference type="EMBL" id="JAHRHJ020000009">
    <property type="protein sequence ID" value="KAH9301756.1"/>
    <property type="molecule type" value="Genomic_DNA"/>
</dbReference>
<evidence type="ECO:0000313" key="1">
    <source>
        <dbReference type="EMBL" id="KAH9301756.1"/>
    </source>
</evidence>
<dbReference type="AlphaFoldDB" id="A0AA38CKZ1"/>
<reference evidence="1 2" key="1">
    <citation type="journal article" date="2021" name="Nat. Plants">
        <title>The Taxus genome provides insights into paclitaxel biosynthesis.</title>
        <authorList>
            <person name="Xiong X."/>
            <person name="Gou J."/>
            <person name="Liao Q."/>
            <person name="Li Y."/>
            <person name="Zhou Q."/>
            <person name="Bi G."/>
            <person name="Li C."/>
            <person name="Du R."/>
            <person name="Wang X."/>
            <person name="Sun T."/>
            <person name="Guo L."/>
            <person name="Liang H."/>
            <person name="Lu P."/>
            <person name="Wu Y."/>
            <person name="Zhang Z."/>
            <person name="Ro D.K."/>
            <person name="Shang Y."/>
            <person name="Huang S."/>
            <person name="Yan J."/>
        </authorList>
    </citation>
    <scope>NUCLEOTIDE SEQUENCE [LARGE SCALE GENOMIC DNA]</scope>
    <source>
        <strain evidence="1">Ta-2019</strain>
    </source>
</reference>
<protein>
    <submittedName>
        <fullName evidence="1">Uncharacterized protein</fullName>
    </submittedName>
</protein>
<comment type="caution">
    <text evidence="1">The sequence shown here is derived from an EMBL/GenBank/DDBJ whole genome shotgun (WGS) entry which is preliminary data.</text>
</comment>